<protein>
    <submittedName>
        <fullName evidence="1">Uncharacterized protein</fullName>
    </submittedName>
</protein>
<dbReference type="RefSeq" id="WP_068919325.1">
    <property type="nucleotide sequence ID" value="NZ_BAAAMC010000028.1"/>
</dbReference>
<gene>
    <name evidence="1" type="ORF">MMUR_06930</name>
</gene>
<proteinExistence type="predicted"/>
<comment type="caution">
    <text evidence="1">The sequence shown here is derived from an EMBL/GenBank/DDBJ whole genome shotgun (WGS) entry which is preliminary data.</text>
</comment>
<reference evidence="1 2" key="1">
    <citation type="journal article" date="2019" name="Emerg. Microbes Infect.">
        <title>Comprehensive subspecies identification of 175 nontuberculous mycobacteria species based on 7547 genomic profiles.</title>
        <authorList>
            <person name="Matsumoto Y."/>
            <person name="Kinjo T."/>
            <person name="Motooka D."/>
            <person name="Nabeya D."/>
            <person name="Jung N."/>
            <person name="Uechi K."/>
            <person name="Horii T."/>
            <person name="Iida T."/>
            <person name="Fujita J."/>
            <person name="Nakamura S."/>
        </authorList>
    </citation>
    <scope>NUCLEOTIDE SEQUENCE [LARGE SCALE GENOMIC DNA]</scope>
    <source>
        <strain evidence="1 2">JCM 13392</strain>
    </source>
</reference>
<accession>A0A7I9WGZ2</accession>
<name>A0A7I9WGZ2_9MYCO</name>
<dbReference type="Proteomes" id="UP000465241">
    <property type="component" value="Unassembled WGS sequence"/>
</dbReference>
<keyword evidence="2" id="KW-1185">Reference proteome</keyword>
<evidence type="ECO:0000313" key="1">
    <source>
        <dbReference type="EMBL" id="GFG56557.1"/>
    </source>
</evidence>
<dbReference type="EMBL" id="BLKT01000003">
    <property type="protein sequence ID" value="GFG56557.1"/>
    <property type="molecule type" value="Genomic_DNA"/>
</dbReference>
<evidence type="ECO:0000313" key="2">
    <source>
        <dbReference type="Proteomes" id="UP000465241"/>
    </source>
</evidence>
<sequence length="72" mass="7756">MALNVTIEDLAASGVAVTGHGEEVATKHCAADSRMESARGGWQGQEFWSMEERHAEALKVPEQQADTVAARM</sequence>
<dbReference type="AlphaFoldDB" id="A0A7I9WGZ2"/>
<organism evidence="1 2">
    <name type="scientific">Mycolicibacterium murale</name>
    <dbReference type="NCBI Taxonomy" id="182220"/>
    <lineage>
        <taxon>Bacteria</taxon>
        <taxon>Bacillati</taxon>
        <taxon>Actinomycetota</taxon>
        <taxon>Actinomycetes</taxon>
        <taxon>Mycobacteriales</taxon>
        <taxon>Mycobacteriaceae</taxon>
        <taxon>Mycolicibacterium</taxon>
    </lineage>
</organism>